<reference evidence="1" key="1">
    <citation type="submission" date="2022-11" db="EMBL/GenBank/DDBJ databases">
        <authorList>
            <person name="Petersen C."/>
        </authorList>
    </citation>
    <scope>NUCLEOTIDE SEQUENCE</scope>
    <source>
        <strain evidence="1">IBT 22155</strain>
    </source>
</reference>
<proteinExistence type="predicted"/>
<evidence type="ECO:0000313" key="1">
    <source>
        <dbReference type="EMBL" id="KAJ5145857.1"/>
    </source>
</evidence>
<evidence type="ECO:0000313" key="2">
    <source>
        <dbReference type="Proteomes" id="UP001149079"/>
    </source>
</evidence>
<organism evidence="1 2">
    <name type="scientific">Penicillium bovifimosum</name>
    <dbReference type="NCBI Taxonomy" id="126998"/>
    <lineage>
        <taxon>Eukaryota</taxon>
        <taxon>Fungi</taxon>
        <taxon>Dikarya</taxon>
        <taxon>Ascomycota</taxon>
        <taxon>Pezizomycotina</taxon>
        <taxon>Eurotiomycetes</taxon>
        <taxon>Eurotiomycetidae</taxon>
        <taxon>Eurotiales</taxon>
        <taxon>Aspergillaceae</taxon>
        <taxon>Penicillium</taxon>
    </lineage>
</organism>
<protein>
    <submittedName>
        <fullName evidence="1">Uncharacterized protein</fullName>
    </submittedName>
</protein>
<comment type="caution">
    <text evidence="1">The sequence shown here is derived from an EMBL/GenBank/DDBJ whole genome shotgun (WGS) entry which is preliminary data.</text>
</comment>
<dbReference type="RefSeq" id="XP_056526331.1">
    <property type="nucleotide sequence ID" value="XM_056661165.1"/>
</dbReference>
<name>A0A9W9LB23_9EURO</name>
<dbReference type="OrthoDB" id="4256107at2759"/>
<keyword evidence="2" id="KW-1185">Reference proteome</keyword>
<sequence>MSNGELKTNDILCGSWEDYSSVDASELGTQWNAVVAMYNEHGFIACNMTPDRWREVDMATYLSGIYETHKASLFKDEKITTLLVSAMENPDNDKFQGTLYGITGRQPSVIVYERQRTLDQTKDRGGTFVLYYEPDNPGEKYKNLLCKTDSHISVRV</sequence>
<dbReference type="AlphaFoldDB" id="A0A9W9LB23"/>
<dbReference type="Proteomes" id="UP001149079">
    <property type="component" value="Unassembled WGS sequence"/>
</dbReference>
<dbReference type="EMBL" id="JAPQKL010000001">
    <property type="protein sequence ID" value="KAJ5145857.1"/>
    <property type="molecule type" value="Genomic_DNA"/>
</dbReference>
<dbReference type="GeneID" id="81400335"/>
<gene>
    <name evidence="1" type="ORF">N7515_000421</name>
</gene>
<accession>A0A9W9LB23</accession>
<reference evidence="1" key="2">
    <citation type="journal article" date="2023" name="IMA Fungus">
        <title>Comparative genomic study of the Penicillium genus elucidates a diverse pangenome and 15 lateral gene transfer events.</title>
        <authorList>
            <person name="Petersen C."/>
            <person name="Sorensen T."/>
            <person name="Nielsen M.R."/>
            <person name="Sondergaard T.E."/>
            <person name="Sorensen J.L."/>
            <person name="Fitzpatrick D.A."/>
            <person name="Frisvad J.C."/>
            <person name="Nielsen K.L."/>
        </authorList>
    </citation>
    <scope>NUCLEOTIDE SEQUENCE</scope>
    <source>
        <strain evidence="1">IBT 22155</strain>
    </source>
</reference>